<name>A0A1C7EDX6_9BACL</name>
<organism evidence="2 3">
    <name type="scientific">Planococcus donghaensis</name>
    <dbReference type="NCBI Taxonomy" id="414778"/>
    <lineage>
        <taxon>Bacteria</taxon>
        <taxon>Bacillati</taxon>
        <taxon>Bacillota</taxon>
        <taxon>Bacilli</taxon>
        <taxon>Bacillales</taxon>
        <taxon>Caryophanaceae</taxon>
        <taxon>Planococcus</taxon>
    </lineage>
</organism>
<dbReference type="OrthoDB" id="1912370at2"/>
<evidence type="ECO:0008006" key="4">
    <source>
        <dbReference type="Google" id="ProtNLM"/>
    </source>
</evidence>
<dbReference type="AlphaFoldDB" id="A0A1C7EDX6"/>
<proteinExistence type="predicted"/>
<evidence type="ECO:0000256" key="1">
    <source>
        <dbReference type="SAM" id="MobiDB-lite"/>
    </source>
</evidence>
<dbReference type="RefSeq" id="WP_065525112.1">
    <property type="nucleotide sequence ID" value="NZ_CP016543.2"/>
</dbReference>
<protein>
    <recommendedName>
        <fullName evidence="4">DUF4362 domain-containing protein</fullName>
    </recommendedName>
</protein>
<feature type="region of interest" description="Disordered" evidence="1">
    <location>
        <begin position="83"/>
        <end position="106"/>
    </location>
</feature>
<gene>
    <name evidence="2" type="ORF">BCM40_00900</name>
</gene>
<evidence type="ECO:0000313" key="2">
    <source>
        <dbReference type="EMBL" id="ANU21979.1"/>
    </source>
</evidence>
<dbReference type="KEGG" id="pdg:BCM40_00900"/>
<dbReference type="EMBL" id="CP016543">
    <property type="protein sequence ID" value="ANU21979.1"/>
    <property type="molecule type" value="Genomic_DNA"/>
</dbReference>
<dbReference type="PROSITE" id="PS51257">
    <property type="entry name" value="PROKAR_LIPOPROTEIN"/>
    <property type="match status" value="1"/>
</dbReference>
<accession>A0A1C7EDX6</accession>
<sequence length="133" mass="15012">MRKSLSVILLVIFLSACNPVKDSDIEFEQGEIITNSEKFEAFIENLKNGKEDKIRIVQRTTEGDPIFDTLDYNGENITYTYDNSHDEHGGLNKGTQSGTCENLDSEQSENGRIYRLSGCSSEIGKYFELEVSE</sequence>
<dbReference type="Pfam" id="PF14275">
    <property type="entry name" value="DUF4362"/>
    <property type="match status" value="1"/>
</dbReference>
<keyword evidence="3" id="KW-1185">Reference proteome</keyword>
<reference evidence="2" key="1">
    <citation type="submission" date="2016-10" db="EMBL/GenBank/DDBJ databases">
        <authorList>
            <person name="See-Too W.S."/>
        </authorList>
    </citation>
    <scope>NUCLEOTIDE SEQUENCE</scope>
    <source>
        <strain evidence="2">DSM 22276</strain>
    </source>
</reference>
<feature type="compositionally biased region" description="Polar residues" evidence="1">
    <location>
        <begin position="93"/>
        <end position="102"/>
    </location>
</feature>
<dbReference type="Proteomes" id="UP000092495">
    <property type="component" value="Chromosome"/>
</dbReference>
<dbReference type="InterPro" id="IPR025372">
    <property type="entry name" value="DUF4362"/>
</dbReference>
<evidence type="ECO:0000313" key="3">
    <source>
        <dbReference type="Proteomes" id="UP000092495"/>
    </source>
</evidence>